<sequence>MGEVDPAFVQEQEHRPKLSIIEAKGIPEIDLSLIFHHDVPNPSAIDALVKEIGSACKE</sequence>
<reference evidence="1 2" key="1">
    <citation type="journal article" date="2018" name="Front. Plant Sci.">
        <title>Red Clover (Trifolium pratense) and Zigzag Clover (T. medium) - A Picture of Genomic Similarities and Differences.</title>
        <authorList>
            <person name="Dluhosova J."/>
            <person name="Istvanek J."/>
            <person name="Nedelnik J."/>
            <person name="Repkova J."/>
        </authorList>
    </citation>
    <scope>NUCLEOTIDE SEQUENCE [LARGE SCALE GENOMIC DNA]</scope>
    <source>
        <strain evidence="2">cv. 10/8</strain>
        <tissue evidence="1">Leaf</tissue>
    </source>
</reference>
<keyword evidence="2" id="KW-1185">Reference proteome</keyword>
<organism evidence="1 2">
    <name type="scientific">Trifolium medium</name>
    <dbReference type="NCBI Taxonomy" id="97028"/>
    <lineage>
        <taxon>Eukaryota</taxon>
        <taxon>Viridiplantae</taxon>
        <taxon>Streptophyta</taxon>
        <taxon>Embryophyta</taxon>
        <taxon>Tracheophyta</taxon>
        <taxon>Spermatophyta</taxon>
        <taxon>Magnoliopsida</taxon>
        <taxon>eudicotyledons</taxon>
        <taxon>Gunneridae</taxon>
        <taxon>Pentapetalae</taxon>
        <taxon>rosids</taxon>
        <taxon>fabids</taxon>
        <taxon>Fabales</taxon>
        <taxon>Fabaceae</taxon>
        <taxon>Papilionoideae</taxon>
        <taxon>50 kb inversion clade</taxon>
        <taxon>NPAAA clade</taxon>
        <taxon>Hologalegina</taxon>
        <taxon>IRL clade</taxon>
        <taxon>Trifolieae</taxon>
        <taxon>Trifolium</taxon>
    </lineage>
</organism>
<feature type="non-terminal residue" evidence="1">
    <location>
        <position position="58"/>
    </location>
</feature>
<protein>
    <submittedName>
        <fullName evidence="1">Gibberellin 20 oxidase 1-like</fullName>
    </submittedName>
</protein>
<comment type="caution">
    <text evidence="1">The sequence shown here is derived from an EMBL/GenBank/DDBJ whole genome shotgun (WGS) entry which is preliminary data.</text>
</comment>
<proteinExistence type="predicted"/>
<evidence type="ECO:0000313" key="2">
    <source>
        <dbReference type="Proteomes" id="UP000265520"/>
    </source>
</evidence>
<name>A0A392UPC6_9FABA</name>
<dbReference type="Proteomes" id="UP000265520">
    <property type="component" value="Unassembled WGS sequence"/>
</dbReference>
<dbReference type="EMBL" id="LXQA010884161">
    <property type="protein sequence ID" value="MCI75499.1"/>
    <property type="molecule type" value="Genomic_DNA"/>
</dbReference>
<accession>A0A392UPC6</accession>
<evidence type="ECO:0000313" key="1">
    <source>
        <dbReference type="EMBL" id="MCI75499.1"/>
    </source>
</evidence>
<dbReference type="AlphaFoldDB" id="A0A392UPC6"/>